<dbReference type="InterPro" id="IPR050703">
    <property type="entry name" value="Flavin_MAO"/>
</dbReference>
<feature type="binding site" evidence="4">
    <location>
        <position position="261"/>
    </location>
    <ligand>
        <name>FAD</name>
        <dbReference type="ChEBI" id="CHEBI:57692"/>
    </ligand>
</feature>
<protein>
    <submittedName>
        <fullName evidence="6">Monoamine oxidase</fullName>
    </submittedName>
</protein>
<dbReference type="InterPro" id="IPR002937">
    <property type="entry name" value="Amino_oxidase"/>
</dbReference>
<dbReference type="Proteomes" id="UP000241118">
    <property type="component" value="Unassembled WGS sequence"/>
</dbReference>
<dbReference type="EMBL" id="PYAX01000024">
    <property type="protein sequence ID" value="PSL48636.1"/>
    <property type="molecule type" value="Genomic_DNA"/>
</dbReference>
<dbReference type="OrthoDB" id="337830at2"/>
<feature type="binding site" evidence="4">
    <location>
        <begin position="67"/>
        <end position="68"/>
    </location>
    <ligand>
        <name>FAD</name>
        <dbReference type="ChEBI" id="CHEBI:57692"/>
    </ligand>
</feature>
<proteinExistence type="inferred from homology"/>
<dbReference type="PROSITE" id="PS51318">
    <property type="entry name" value="TAT"/>
    <property type="match status" value="1"/>
</dbReference>
<name>A0A2P8HQY4_SACCR</name>
<dbReference type="Gene3D" id="3.50.50.60">
    <property type="entry name" value="FAD/NAD(P)-binding domain"/>
    <property type="match status" value="1"/>
</dbReference>
<keyword evidence="3" id="KW-0560">Oxidoreductase</keyword>
<dbReference type="InterPro" id="IPR006311">
    <property type="entry name" value="TAT_signal"/>
</dbReference>
<comment type="cofactor">
    <cofactor evidence="1">
        <name>FAD</name>
        <dbReference type="ChEBI" id="CHEBI:57692"/>
    </cofactor>
</comment>
<evidence type="ECO:0000259" key="5">
    <source>
        <dbReference type="Pfam" id="PF01593"/>
    </source>
</evidence>
<keyword evidence="7" id="KW-1185">Reference proteome</keyword>
<comment type="similarity">
    <text evidence="2">Belongs to the flavin monoamine oxidase family.</text>
</comment>
<reference evidence="6 7" key="1">
    <citation type="submission" date="2018-03" db="EMBL/GenBank/DDBJ databases">
        <title>Genomic Encyclopedia of Type Strains, Phase III (KMG-III): the genomes of soil and plant-associated and newly described type strains.</title>
        <authorList>
            <person name="Whitman W."/>
        </authorList>
    </citation>
    <scope>NUCLEOTIDE SEQUENCE [LARGE SCALE GENOMIC DNA]</scope>
    <source>
        <strain evidence="6 7">CGMCC 4.7097</strain>
    </source>
</reference>
<feature type="domain" description="Amine oxidase" evidence="5">
    <location>
        <begin position="47"/>
        <end position="459"/>
    </location>
</feature>
<organism evidence="6 7">
    <name type="scientific">Saccharothrix carnea</name>
    <dbReference type="NCBI Taxonomy" id="1280637"/>
    <lineage>
        <taxon>Bacteria</taxon>
        <taxon>Bacillati</taxon>
        <taxon>Actinomycetota</taxon>
        <taxon>Actinomycetes</taxon>
        <taxon>Pseudonocardiales</taxon>
        <taxon>Pseudonocardiaceae</taxon>
        <taxon>Saccharothrix</taxon>
    </lineage>
</organism>
<gene>
    <name evidence="6" type="ORF">B0I31_12423</name>
</gene>
<evidence type="ECO:0000313" key="6">
    <source>
        <dbReference type="EMBL" id="PSL48636.1"/>
    </source>
</evidence>
<comment type="caution">
    <text evidence="6">The sequence shown here is derived from an EMBL/GenBank/DDBJ whole genome shotgun (WGS) entry which is preliminary data.</text>
</comment>
<dbReference type="PANTHER" id="PTHR43563:SF1">
    <property type="entry name" value="AMINE OXIDASE [FLAVIN-CONTAINING] B"/>
    <property type="match status" value="1"/>
</dbReference>
<dbReference type="AlphaFoldDB" id="A0A2P8HQY4"/>
<feature type="binding site" evidence="4">
    <location>
        <position position="364"/>
    </location>
    <ligand>
        <name>substrate</name>
    </ligand>
</feature>
<dbReference type="GO" id="GO:0016491">
    <property type="term" value="F:oxidoreductase activity"/>
    <property type="evidence" value="ECO:0007669"/>
    <property type="project" value="UniProtKB-KW"/>
</dbReference>
<dbReference type="Pfam" id="PF01593">
    <property type="entry name" value="Amino_oxidase"/>
    <property type="match status" value="1"/>
</dbReference>
<evidence type="ECO:0000313" key="7">
    <source>
        <dbReference type="Proteomes" id="UP000241118"/>
    </source>
</evidence>
<evidence type="ECO:0000256" key="1">
    <source>
        <dbReference type="ARBA" id="ARBA00001974"/>
    </source>
</evidence>
<dbReference type="InterPro" id="IPR036188">
    <property type="entry name" value="FAD/NAD-bd_sf"/>
</dbReference>
<dbReference type="SUPFAM" id="SSF51905">
    <property type="entry name" value="FAD/NAD(P)-binding domain"/>
    <property type="match status" value="1"/>
</dbReference>
<accession>A0A2P8HQY4</accession>
<dbReference type="InterPro" id="IPR001613">
    <property type="entry name" value="Flavin_amine_oxidase"/>
</dbReference>
<dbReference type="PRINTS" id="PR00757">
    <property type="entry name" value="AMINEOXDASEF"/>
</dbReference>
<sequence>MELSRRGFLSGVVGGVAAGVLASSPQAHGDDSTESRGYDAIVVGAGFAGVTAARELRAAGLRVLVLEARPRVGGKAFSQTFAGKTIDLGASWFSPHHPLVTAELRRYGIDLVPEGVFPEKVLMPTVDGVAQFDPQTAFAHFDHLLGVFFEGTRDYYPDPYRPLAAGEVIRRLDQLTLRERLDQLPVSEQDKLWLSNVTSTYAGGDSSRGAFTPMAQWWAAAGHDAAGWNTFIGQAPVGGVGNFLQRMLDDARAEVRLSNPVTRVVDAGDHVRVTTRSGRVFSAKTVVVAVPPNIWKKIDFSPGLPAVHVDAAARQLNVPYSAKFWLRTRGDIGSLSASAAEGYPVNSLFTYHQLDDGDQLMIGFSQDDTFNVYDRAQLQEAVSLFGPIEVLDVRAVDWGRDEFSLGGWAYRRPGQLFAHLPGIQQPHGRMTFANEGLSTSWGGFVEGAIESGFRAAEQALDRVRA</sequence>
<evidence type="ECO:0000256" key="2">
    <source>
        <dbReference type="ARBA" id="ARBA00005995"/>
    </source>
</evidence>
<evidence type="ECO:0000256" key="4">
    <source>
        <dbReference type="PIRSR" id="PIRSR601613-1"/>
    </source>
</evidence>
<dbReference type="PANTHER" id="PTHR43563">
    <property type="entry name" value="AMINE OXIDASE"/>
    <property type="match status" value="1"/>
</dbReference>
<dbReference type="RefSeq" id="WP_106620145.1">
    <property type="nucleotide sequence ID" value="NZ_PYAX01000024.1"/>
</dbReference>
<evidence type="ECO:0000256" key="3">
    <source>
        <dbReference type="ARBA" id="ARBA00023002"/>
    </source>
</evidence>